<keyword evidence="6 7" id="KW-0739">Sodium transport</keyword>
<dbReference type="Pfam" id="PF06965">
    <property type="entry name" value="Na_H_antiport_1"/>
    <property type="match status" value="1"/>
</dbReference>
<dbReference type="PANTHER" id="PTHR30341:SF0">
    <property type="entry name" value="NA(+)_H(+) ANTIPORTER NHAA"/>
    <property type="match status" value="1"/>
</dbReference>
<dbReference type="GO" id="GO:0005886">
    <property type="term" value="C:plasma membrane"/>
    <property type="evidence" value="ECO:0007669"/>
    <property type="project" value="UniProtKB-SubCell"/>
</dbReference>
<reference evidence="9" key="1">
    <citation type="submission" date="2016-10" db="EMBL/GenBank/DDBJ databases">
        <authorList>
            <person name="Varghese N."/>
            <person name="Submissions S."/>
        </authorList>
    </citation>
    <scope>NUCLEOTIDE SEQUENCE [LARGE SCALE GENOMIC DNA]</scope>
    <source>
        <strain evidence="9">NRRL B-59562</strain>
    </source>
</reference>
<evidence type="ECO:0000256" key="6">
    <source>
        <dbReference type="ARBA" id="ARBA00023201"/>
    </source>
</evidence>
<comment type="function">
    <text evidence="7">Na(+)/H(+) antiporter that extrudes sodium in exchange for external protons.</text>
</comment>
<dbReference type="NCBIfam" id="TIGR00773">
    <property type="entry name" value="NhaA"/>
    <property type="match status" value="1"/>
</dbReference>
<dbReference type="HAMAP" id="MF_01844">
    <property type="entry name" value="NhaA"/>
    <property type="match status" value="1"/>
</dbReference>
<evidence type="ECO:0000256" key="5">
    <source>
        <dbReference type="ARBA" id="ARBA00023136"/>
    </source>
</evidence>
<feature type="transmembrane region" description="Helical" evidence="7">
    <location>
        <begin position="78"/>
        <end position="98"/>
    </location>
</feature>
<comment type="similarity">
    <text evidence="7">Belongs to the NhaA Na(+)/H(+) (TC 2.A.33) antiporter family.</text>
</comment>
<name>A0A1H3DBG3_9PSED</name>
<keyword evidence="7" id="KW-0050">Antiport</keyword>
<keyword evidence="7" id="KW-0813">Transport</keyword>
<accession>A0A1H3DBG3</accession>
<feature type="transmembrane region" description="Helical" evidence="7">
    <location>
        <begin position="386"/>
        <end position="411"/>
    </location>
</feature>
<dbReference type="Proteomes" id="UP000243778">
    <property type="component" value="Unassembled WGS sequence"/>
</dbReference>
<comment type="subcellular location">
    <subcellularLocation>
        <location evidence="1">Cell inner membrane</location>
        <topology evidence="1">Multi-pass membrane protein</topology>
    </subcellularLocation>
    <subcellularLocation>
        <location evidence="7">Cell membrane</location>
        <topology evidence="7">Multi-pass membrane protein</topology>
    </subcellularLocation>
</comment>
<keyword evidence="2 7" id="KW-1003">Cell membrane</keyword>
<organism evidence="8 9">
    <name type="scientific">Pseudomonas kuykendallii</name>
    <dbReference type="NCBI Taxonomy" id="1007099"/>
    <lineage>
        <taxon>Bacteria</taxon>
        <taxon>Pseudomonadati</taxon>
        <taxon>Pseudomonadota</taxon>
        <taxon>Gammaproteobacteria</taxon>
        <taxon>Pseudomonadales</taxon>
        <taxon>Pseudomonadaceae</taxon>
        <taxon>Pseudomonas</taxon>
    </lineage>
</organism>
<evidence type="ECO:0000256" key="4">
    <source>
        <dbReference type="ARBA" id="ARBA00022989"/>
    </source>
</evidence>
<proteinExistence type="inferred from homology"/>
<keyword evidence="7" id="KW-0406">Ion transport</keyword>
<feature type="transmembrane region" description="Helical" evidence="7">
    <location>
        <begin position="144"/>
        <end position="163"/>
    </location>
</feature>
<keyword evidence="3 7" id="KW-0812">Transmembrane</keyword>
<keyword evidence="7" id="KW-0915">Sodium</keyword>
<dbReference type="InterPro" id="IPR023171">
    <property type="entry name" value="Na/H_antiporter_dom_sf"/>
</dbReference>
<feature type="transmembrane region" description="Helical" evidence="7">
    <location>
        <begin position="199"/>
        <end position="215"/>
    </location>
</feature>
<dbReference type="GO" id="GO:0015385">
    <property type="term" value="F:sodium:proton antiporter activity"/>
    <property type="evidence" value="ECO:0007669"/>
    <property type="project" value="UniProtKB-UniRule"/>
</dbReference>
<dbReference type="EMBL" id="FNNU01000005">
    <property type="protein sequence ID" value="SDX63793.1"/>
    <property type="molecule type" value="Genomic_DNA"/>
</dbReference>
<dbReference type="PANTHER" id="PTHR30341">
    <property type="entry name" value="SODIUM ION/PROTON ANTIPORTER NHAA-RELATED"/>
    <property type="match status" value="1"/>
</dbReference>
<evidence type="ECO:0000313" key="8">
    <source>
        <dbReference type="EMBL" id="SDX63793.1"/>
    </source>
</evidence>
<gene>
    <name evidence="7" type="primary">nhaA</name>
    <name evidence="8" type="ORF">SAMN05216287_3358</name>
</gene>
<evidence type="ECO:0000256" key="7">
    <source>
        <dbReference type="HAMAP-Rule" id="MF_01844"/>
    </source>
</evidence>
<dbReference type="Gene3D" id="1.20.1530.10">
    <property type="entry name" value="Na+/H+ antiporter like domain"/>
    <property type="match status" value="1"/>
</dbReference>
<feature type="transmembrane region" description="Helical" evidence="7">
    <location>
        <begin position="27"/>
        <end position="49"/>
    </location>
</feature>
<keyword evidence="4 7" id="KW-1133">Transmembrane helix</keyword>
<dbReference type="AlphaFoldDB" id="A0A1H3DBG3"/>
<feature type="transmembrane region" description="Helical" evidence="7">
    <location>
        <begin position="319"/>
        <end position="338"/>
    </location>
</feature>
<feature type="transmembrane region" description="Helical" evidence="7">
    <location>
        <begin position="110"/>
        <end position="132"/>
    </location>
</feature>
<feature type="transmembrane region" description="Helical" evidence="7">
    <location>
        <begin position="350"/>
        <end position="374"/>
    </location>
</feature>
<feature type="transmembrane region" description="Helical" evidence="7">
    <location>
        <begin position="172"/>
        <end position="193"/>
    </location>
</feature>
<dbReference type="STRING" id="1007099.SAMN05216287_3358"/>
<dbReference type="GO" id="GO:0006885">
    <property type="term" value="P:regulation of pH"/>
    <property type="evidence" value="ECO:0007669"/>
    <property type="project" value="UniProtKB-UniRule"/>
</dbReference>
<protein>
    <recommendedName>
        <fullName evidence="7">Na(+)/H(+) antiporter NhaA</fullName>
    </recommendedName>
    <alternativeName>
        <fullName evidence="7">Sodium/proton antiporter NhaA</fullName>
    </alternativeName>
</protein>
<feature type="transmembrane region" description="Helical" evidence="7">
    <location>
        <begin position="423"/>
        <end position="444"/>
    </location>
</feature>
<sequence>MKSHSSPSPLPRAQLLAERAFSAIERFMHVEAVSGIVLLTAAALALIWANSPASDSYHALWHTPVSISAGSYSISHSLHFWINDGLMTVFFLVVGVEIRREIHEGALASVRLASLPLAAALGGVTVPAIIYACLNSDPVHVKGWAVPTATDIAFAVGVLALLGRAIPSNVRVLLLALAIIDDIVAVLIIAAFYGAGLDYTGLLIAAVGVLMVLGLQRMGISNAFAYVVPGVVLWTGLLQTGAHPTLAGVVLGLMTPVLPRRGRERPIDSVVEVVGDLRKHANAAKPQPEALAPRLKHLKRAQRELMPPVSRVQNALHPWVAFGVMPLFALANAGVTLGGVNLDLDGSQTVLLGVFLALVVGKPIGVIAASVLVVRLGWCRLPPHVTWPGVCVVGLLAGIGFTMSIFIANLAFDNENLLNAAKLGVLLASVVAAVIGLSWGLLYARRNRVAANPEHAKGA</sequence>
<evidence type="ECO:0000256" key="2">
    <source>
        <dbReference type="ARBA" id="ARBA00022475"/>
    </source>
</evidence>
<comment type="catalytic activity">
    <reaction evidence="7">
        <text>Na(+)(in) + 2 H(+)(out) = Na(+)(out) + 2 H(+)(in)</text>
        <dbReference type="Rhea" id="RHEA:29251"/>
        <dbReference type="ChEBI" id="CHEBI:15378"/>
        <dbReference type="ChEBI" id="CHEBI:29101"/>
    </reaction>
</comment>
<evidence type="ECO:0000256" key="1">
    <source>
        <dbReference type="ARBA" id="ARBA00004429"/>
    </source>
</evidence>
<dbReference type="InterPro" id="IPR004670">
    <property type="entry name" value="NhaA"/>
</dbReference>
<evidence type="ECO:0000256" key="3">
    <source>
        <dbReference type="ARBA" id="ARBA00022692"/>
    </source>
</evidence>
<evidence type="ECO:0000313" key="9">
    <source>
        <dbReference type="Proteomes" id="UP000243778"/>
    </source>
</evidence>
<keyword evidence="5 7" id="KW-0472">Membrane</keyword>
<keyword evidence="9" id="KW-1185">Reference proteome</keyword>